<keyword evidence="4 8" id="KW-0812">Transmembrane</keyword>
<reference evidence="9 10" key="1">
    <citation type="submission" date="2018-04" db="EMBL/GenBank/DDBJ databases">
        <title>The genome of golden apple snail Pomacea canaliculata provides insight into stress tolerance and invasive adaptation.</title>
        <authorList>
            <person name="Liu C."/>
            <person name="Liu B."/>
            <person name="Ren Y."/>
            <person name="Zhang Y."/>
            <person name="Wang H."/>
            <person name="Li S."/>
            <person name="Jiang F."/>
            <person name="Yin L."/>
            <person name="Zhang G."/>
            <person name="Qian W."/>
            <person name="Fan W."/>
        </authorList>
    </citation>
    <scope>NUCLEOTIDE SEQUENCE [LARGE SCALE GENOMIC DNA]</scope>
    <source>
        <strain evidence="9">SZHN2017</strain>
        <tissue evidence="9">Muscle</tissue>
    </source>
</reference>
<dbReference type="Proteomes" id="UP000245119">
    <property type="component" value="Linkage Group LG12"/>
</dbReference>
<dbReference type="GO" id="GO:0005436">
    <property type="term" value="F:sodium:phosphate symporter activity"/>
    <property type="evidence" value="ECO:0007669"/>
    <property type="project" value="InterPro"/>
</dbReference>
<protein>
    <submittedName>
        <fullName evidence="9">Uncharacterized protein</fullName>
    </submittedName>
</protein>
<evidence type="ECO:0000256" key="5">
    <source>
        <dbReference type="ARBA" id="ARBA00022989"/>
    </source>
</evidence>
<dbReference type="GO" id="GO:0016324">
    <property type="term" value="C:apical plasma membrane"/>
    <property type="evidence" value="ECO:0007669"/>
    <property type="project" value="UniProtKB-SubCell"/>
</dbReference>
<dbReference type="AlphaFoldDB" id="A0A2T7NJH8"/>
<evidence type="ECO:0000256" key="2">
    <source>
        <dbReference type="ARBA" id="ARBA00005808"/>
    </source>
</evidence>
<evidence type="ECO:0000256" key="8">
    <source>
        <dbReference type="SAM" id="Phobius"/>
    </source>
</evidence>
<feature type="transmembrane region" description="Helical" evidence="8">
    <location>
        <begin position="392"/>
        <end position="411"/>
    </location>
</feature>
<feature type="transmembrane region" description="Helical" evidence="8">
    <location>
        <begin position="109"/>
        <end position="127"/>
    </location>
</feature>
<dbReference type="EMBL" id="PZQS01000012">
    <property type="protein sequence ID" value="PVD21306.1"/>
    <property type="molecule type" value="Genomic_DNA"/>
</dbReference>
<dbReference type="InterPro" id="IPR003841">
    <property type="entry name" value="Na/Pi_transpt"/>
</dbReference>
<dbReference type="PANTHER" id="PTHR10010">
    <property type="entry name" value="SOLUTE CARRIER FAMILY 34 SODIUM PHOSPHATE , MEMBER 2-RELATED"/>
    <property type="match status" value="1"/>
</dbReference>
<feature type="region of interest" description="Disordered" evidence="7">
    <location>
        <begin position="61"/>
        <end position="81"/>
    </location>
</feature>
<feature type="transmembrane region" description="Helical" evidence="8">
    <location>
        <begin position="417"/>
        <end position="442"/>
    </location>
</feature>
<evidence type="ECO:0000256" key="6">
    <source>
        <dbReference type="ARBA" id="ARBA00023136"/>
    </source>
</evidence>
<keyword evidence="6 8" id="KW-0472">Membrane</keyword>
<dbReference type="STRING" id="400727.A0A2T7NJH8"/>
<feature type="transmembrane region" description="Helical" evidence="8">
    <location>
        <begin position="353"/>
        <end position="371"/>
    </location>
</feature>
<evidence type="ECO:0000256" key="1">
    <source>
        <dbReference type="ARBA" id="ARBA00004424"/>
    </source>
</evidence>
<feature type="transmembrane region" description="Helical" evidence="8">
    <location>
        <begin position="147"/>
        <end position="167"/>
    </location>
</feature>
<keyword evidence="5 8" id="KW-1133">Transmembrane helix</keyword>
<dbReference type="PANTHER" id="PTHR10010:SF46">
    <property type="entry name" value="SODIUM-DEPENDENT PHOSPHATE TRANSPORT PROTEIN 2B"/>
    <property type="match status" value="1"/>
</dbReference>
<organism evidence="9 10">
    <name type="scientific">Pomacea canaliculata</name>
    <name type="common">Golden apple snail</name>
    <dbReference type="NCBI Taxonomy" id="400727"/>
    <lineage>
        <taxon>Eukaryota</taxon>
        <taxon>Metazoa</taxon>
        <taxon>Spiralia</taxon>
        <taxon>Lophotrochozoa</taxon>
        <taxon>Mollusca</taxon>
        <taxon>Gastropoda</taxon>
        <taxon>Caenogastropoda</taxon>
        <taxon>Architaenioglossa</taxon>
        <taxon>Ampullarioidea</taxon>
        <taxon>Ampullariidae</taxon>
        <taxon>Pomacea</taxon>
    </lineage>
</organism>
<accession>A0A2T7NJH8</accession>
<sequence length="528" mass="60202">MIEEELLPGERTPVTTEKTFSVDMTIAEMIQQESVDRESTGQCEDKALKITDSCHFVLSIKPNPDPMTDKKSEKSKERDDELWGLPELQPPQTREEITGMARFLVNMKYAGLLLSIFPLFLLVAVAADLYMESLKLLTILSVQNSALMLMGVEVGDTIHNCIMAFLLNGDNFRRGFGIVAAYDIFNLLKLLCFFPLETATGVIFRLSQLLTSTMREYHDEREQLIQHLPCEMIGNEELYPETYLLLTITRTFTRFVAMVRRPVIKQDSLRDNTTLTLLSSRWLTVLVATGLGVVIDVAGLAFIVVIILMALGFFRLRRAFPIMLGLGLGRMVKIEFMALRSSTVRDCRKSTEVVIMLLIYKIFGIFLWYALPFLRQAPLHAAKKIGRSVNMYTIISVIYFLGVFVLIPLLVYGISFLAWQVELVFCIVCLALIDFVIIVNVLQAKIRSRLPSCLQTWASFGIPRWMRSYHLFESQRNKKFFSVLADGSYRMSWMSFTSLASSTLRRVRSTMSRRTSQDPSGEKQDVKQ</sequence>
<evidence type="ECO:0000256" key="4">
    <source>
        <dbReference type="ARBA" id="ARBA00022692"/>
    </source>
</evidence>
<dbReference type="GO" id="GO:0044341">
    <property type="term" value="P:sodium-dependent phosphate transport"/>
    <property type="evidence" value="ECO:0007669"/>
    <property type="project" value="InterPro"/>
</dbReference>
<evidence type="ECO:0000256" key="3">
    <source>
        <dbReference type="ARBA" id="ARBA00022475"/>
    </source>
</evidence>
<comment type="similarity">
    <text evidence="2">Belongs to the SLC34A transporter family.</text>
</comment>
<proteinExistence type="inferred from homology"/>
<feature type="compositionally biased region" description="Basic and acidic residues" evidence="7">
    <location>
        <begin position="67"/>
        <end position="81"/>
    </location>
</feature>
<dbReference type="OrthoDB" id="76259at2759"/>
<keyword evidence="3" id="KW-1003">Cell membrane</keyword>
<comment type="caution">
    <text evidence="9">The sequence shown here is derived from an EMBL/GenBank/DDBJ whole genome shotgun (WGS) entry which is preliminary data.</text>
</comment>
<name>A0A2T7NJH8_POMCA</name>
<gene>
    <name evidence="9" type="ORF">C0Q70_19479</name>
</gene>
<feature type="transmembrane region" description="Helical" evidence="8">
    <location>
        <begin position="282"/>
        <end position="308"/>
    </location>
</feature>
<comment type="subcellular location">
    <subcellularLocation>
        <location evidence="1">Apical cell membrane</location>
        <topology evidence="1">Multi-pass membrane protein</topology>
    </subcellularLocation>
</comment>
<evidence type="ECO:0000256" key="7">
    <source>
        <dbReference type="SAM" id="MobiDB-lite"/>
    </source>
</evidence>
<feature type="transmembrane region" description="Helical" evidence="8">
    <location>
        <begin position="179"/>
        <end position="204"/>
    </location>
</feature>
<evidence type="ECO:0000313" key="9">
    <source>
        <dbReference type="EMBL" id="PVD21306.1"/>
    </source>
</evidence>
<evidence type="ECO:0000313" key="10">
    <source>
        <dbReference type="Proteomes" id="UP000245119"/>
    </source>
</evidence>
<keyword evidence="10" id="KW-1185">Reference proteome</keyword>